<gene>
    <name evidence="1" type="ORF">CHC_T00001514001</name>
</gene>
<dbReference type="Gramene" id="CDF32554">
    <property type="protein sequence ID" value="CDF32554"/>
    <property type="gene ID" value="CHC_T00001514001"/>
</dbReference>
<name>R7Q3G7_CHOCR</name>
<dbReference type="RefSeq" id="XP_005712219.1">
    <property type="nucleotide sequence ID" value="XM_005712162.1"/>
</dbReference>
<evidence type="ECO:0000313" key="1">
    <source>
        <dbReference type="EMBL" id="CDF32554.1"/>
    </source>
</evidence>
<sequence>MVRRSNLHYTTVDPGSVVPQPDRQYCTRCRSCHEYPAYLSAHPRVY</sequence>
<reference evidence="2" key="1">
    <citation type="journal article" date="2013" name="Proc. Natl. Acad. Sci. U.S.A.">
        <title>Genome structure and metabolic features in the red seaweed Chondrus crispus shed light on evolution of the Archaeplastida.</title>
        <authorList>
            <person name="Collen J."/>
            <person name="Porcel B."/>
            <person name="Carre W."/>
            <person name="Ball S.G."/>
            <person name="Chaparro C."/>
            <person name="Tonon T."/>
            <person name="Barbeyron T."/>
            <person name="Michel G."/>
            <person name="Noel B."/>
            <person name="Valentin K."/>
            <person name="Elias M."/>
            <person name="Artiguenave F."/>
            <person name="Arun A."/>
            <person name="Aury J.M."/>
            <person name="Barbosa-Neto J.F."/>
            <person name="Bothwell J.H."/>
            <person name="Bouget F.Y."/>
            <person name="Brillet L."/>
            <person name="Cabello-Hurtado F."/>
            <person name="Capella-Gutierrez S."/>
            <person name="Charrier B."/>
            <person name="Cladiere L."/>
            <person name="Cock J.M."/>
            <person name="Coelho S.M."/>
            <person name="Colleoni C."/>
            <person name="Czjzek M."/>
            <person name="Da Silva C."/>
            <person name="Delage L."/>
            <person name="Denoeud F."/>
            <person name="Deschamps P."/>
            <person name="Dittami S.M."/>
            <person name="Gabaldon T."/>
            <person name="Gachon C.M."/>
            <person name="Groisillier A."/>
            <person name="Herve C."/>
            <person name="Jabbari K."/>
            <person name="Katinka M."/>
            <person name="Kloareg B."/>
            <person name="Kowalczyk N."/>
            <person name="Labadie K."/>
            <person name="Leblanc C."/>
            <person name="Lopez P.J."/>
            <person name="McLachlan D.H."/>
            <person name="Meslet-Cladiere L."/>
            <person name="Moustafa A."/>
            <person name="Nehr Z."/>
            <person name="Nyvall Collen P."/>
            <person name="Panaud O."/>
            <person name="Partensky F."/>
            <person name="Poulain J."/>
            <person name="Rensing S.A."/>
            <person name="Rousvoal S."/>
            <person name="Samson G."/>
            <person name="Symeonidi A."/>
            <person name="Weissenbach J."/>
            <person name="Zambounis A."/>
            <person name="Wincker P."/>
            <person name="Boyen C."/>
        </authorList>
    </citation>
    <scope>NUCLEOTIDE SEQUENCE [LARGE SCALE GENOMIC DNA]</scope>
    <source>
        <strain evidence="2">cv. Stackhouse</strain>
    </source>
</reference>
<dbReference type="EMBL" id="HG001512">
    <property type="protein sequence ID" value="CDF32554.1"/>
    <property type="molecule type" value="Genomic_DNA"/>
</dbReference>
<organism evidence="1 2">
    <name type="scientific">Chondrus crispus</name>
    <name type="common">Carrageen Irish moss</name>
    <name type="synonym">Polymorpha crispa</name>
    <dbReference type="NCBI Taxonomy" id="2769"/>
    <lineage>
        <taxon>Eukaryota</taxon>
        <taxon>Rhodophyta</taxon>
        <taxon>Florideophyceae</taxon>
        <taxon>Rhodymeniophycidae</taxon>
        <taxon>Gigartinales</taxon>
        <taxon>Gigartinaceae</taxon>
        <taxon>Chondrus</taxon>
    </lineage>
</organism>
<keyword evidence="2" id="KW-1185">Reference proteome</keyword>
<proteinExistence type="predicted"/>
<accession>R7Q3G7</accession>
<dbReference type="KEGG" id="ccp:CHC_T00001514001"/>
<dbReference type="Proteomes" id="UP000012073">
    <property type="component" value="Unassembled WGS sequence"/>
</dbReference>
<evidence type="ECO:0000313" key="2">
    <source>
        <dbReference type="Proteomes" id="UP000012073"/>
    </source>
</evidence>
<dbReference type="GeneID" id="17319924"/>
<dbReference type="AlphaFoldDB" id="R7Q3G7"/>
<protein>
    <submittedName>
        <fullName evidence="1">Uncharacterized protein</fullName>
    </submittedName>
</protein>